<dbReference type="EMBL" id="QJTF01000017">
    <property type="protein sequence ID" value="PYE86996.1"/>
    <property type="molecule type" value="Genomic_DNA"/>
</dbReference>
<keyword evidence="1" id="KW-0805">Transcription regulation</keyword>
<dbReference type="PROSITE" id="PS50949">
    <property type="entry name" value="HTH_GNTR"/>
    <property type="match status" value="1"/>
</dbReference>
<dbReference type="InterPro" id="IPR000524">
    <property type="entry name" value="Tscrpt_reg_HTH_GntR"/>
</dbReference>
<gene>
    <name evidence="5" type="ORF">C7477_11735</name>
</gene>
<evidence type="ECO:0000313" key="6">
    <source>
        <dbReference type="Proteomes" id="UP000247454"/>
    </source>
</evidence>
<accession>A0A318T2F4</accession>
<dbReference type="CDD" id="cd07377">
    <property type="entry name" value="WHTH_GntR"/>
    <property type="match status" value="1"/>
</dbReference>
<dbReference type="Gene3D" id="1.20.120.530">
    <property type="entry name" value="GntR ligand-binding domain-like"/>
    <property type="match status" value="1"/>
</dbReference>
<feature type="domain" description="HTH gntR-type" evidence="4">
    <location>
        <begin position="13"/>
        <end position="81"/>
    </location>
</feature>
<dbReference type="PANTHER" id="PTHR43537:SF5">
    <property type="entry name" value="UXU OPERON TRANSCRIPTIONAL REGULATOR"/>
    <property type="match status" value="1"/>
</dbReference>
<dbReference type="InterPro" id="IPR011711">
    <property type="entry name" value="GntR_C"/>
</dbReference>
<protein>
    <submittedName>
        <fullName evidence="5">GntR family transcriptional regulator</fullName>
    </submittedName>
</protein>
<sequence>MSGPLDRAGNASGSLSDGVYEQIYKSISTGDWPVGAKLPPEIDLALRFGVSRPVVREAMLRLRIDGLIESRPRAGTRVISAPSRSVIEFAEPGSIADLQRCYEFRVGVEGEAAYLAAQRQSRAKIADIQAVVERLRVAAMQMDDIAAEDDIAFHVAVATATENSYYFSAVKAATVALHVGTRIARTLAHSTKGRSALVYEEHKLILDAISIGDAEGARASMRAHIESARRRVFVGA</sequence>
<dbReference type="PANTHER" id="PTHR43537">
    <property type="entry name" value="TRANSCRIPTIONAL REGULATOR, GNTR FAMILY"/>
    <property type="match status" value="1"/>
</dbReference>
<dbReference type="AlphaFoldDB" id="A0A318T2F4"/>
<dbReference type="Proteomes" id="UP000247454">
    <property type="component" value="Unassembled WGS sequence"/>
</dbReference>
<organism evidence="5 6">
    <name type="scientific">Phyllobacterium leguminum</name>
    <dbReference type="NCBI Taxonomy" id="314237"/>
    <lineage>
        <taxon>Bacteria</taxon>
        <taxon>Pseudomonadati</taxon>
        <taxon>Pseudomonadota</taxon>
        <taxon>Alphaproteobacteria</taxon>
        <taxon>Hyphomicrobiales</taxon>
        <taxon>Phyllobacteriaceae</taxon>
        <taxon>Phyllobacterium</taxon>
    </lineage>
</organism>
<comment type="caution">
    <text evidence="5">The sequence shown here is derived from an EMBL/GenBank/DDBJ whole genome shotgun (WGS) entry which is preliminary data.</text>
</comment>
<dbReference type="InterPro" id="IPR036388">
    <property type="entry name" value="WH-like_DNA-bd_sf"/>
</dbReference>
<dbReference type="GO" id="GO:0003700">
    <property type="term" value="F:DNA-binding transcription factor activity"/>
    <property type="evidence" value="ECO:0007669"/>
    <property type="project" value="InterPro"/>
</dbReference>
<dbReference type="RefSeq" id="WP_110753087.1">
    <property type="nucleotide sequence ID" value="NZ_QJTF01000017.1"/>
</dbReference>
<evidence type="ECO:0000313" key="5">
    <source>
        <dbReference type="EMBL" id="PYE86996.1"/>
    </source>
</evidence>
<dbReference type="GO" id="GO:0003677">
    <property type="term" value="F:DNA binding"/>
    <property type="evidence" value="ECO:0007669"/>
    <property type="project" value="UniProtKB-KW"/>
</dbReference>
<dbReference type="Pfam" id="PF07729">
    <property type="entry name" value="FCD"/>
    <property type="match status" value="1"/>
</dbReference>
<dbReference type="SMART" id="SM00345">
    <property type="entry name" value="HTH_GNTR"/>
    <property type="match status" value="1"/>
</dbReference>
<dbReference type="InterPro" id="IPR036390">
    <property type="entry name" value="WH_DNA-bd_sf"/>
</dbReference>
<evidence type="ECO:0000256" key="1">
    <source>
        <dbReference type="ARBA" id="ARBA00023015"/>
    </source>
</evidence>
<keyword evidence="2" id="KW-0238">DNA-binding</keyword>
<keyword evidence="6" id="KW-1185">Reference proteome</keyword>
<dbReference type="SUPFAM" id="SSF48008">
    <property type="entry name" value="GntR ligand-binding domain-like"/>
    <property type="match status" value="1"/>
</dbReference>
<dbReference type="PRINTS" id="PR00035">
    <property type="entry name" value="HTHGNTR"/>
</dbReference>
<evidence type="ECO:0000259" key="4">
    <source>
        <dbReference type="PROSITE" id="PS50949"/>
    </source>
</evidence>
<name>A0A318T2F4_9HYPH</name>
<proteinExistence type="predicted"/>
<evidence type="ECO:0000256" key="2">
    <source>
        <dbReference type="ARBA" id="ARBA00023125"/>
    </source>
</evidence>
<reference evidence="5 6" key="1">
    <citation type="submission" date="2018-06" db="EMBL/GenBank/DDBJ databases">
        <title>Genomic Encyclopedia of Type Strains, Phase III (KMG-III): the genomes of soil and plant-associated and newly described type strains.</title>
        <authorList>
            <person name="Whitman W."/>
        </authorList>
    </citation>
    <scope>NUCLEOTIDE SEQUENCE [LARGE SCALE GENOMIC DNA]</scope>
    <source>
        <strain evidence="5 6">ORS 1419</strain>
    </source>
</reference>
<dbReference type="SUPFAM" id="SSF46785">
    <property type="entry name" value="Winged helix' DNA-binding domain"/>
    <property type="match status" value="1"/>
</dbReference>
<evidence type="ECO:0000256" key="3">
    <source>
        <dbReference type="ARBA" id="ARBA00023163"/>
    </source>
</evidence>
<dbReference type="SMART" id="SM00895">
    <property type="entry name" value="FCD"/>
    <property type="match status" value="1"/>
</dbReference>
<dbReference type="Gene3D" id="1.10.10.10">
    <property type="entry name" value="Winged helix-like DNA-binding domain superfamily/Winged helix DNA-binding domain"/>
    <property type="match status" value="1"/>
</dbReference>
<dbReference type="OrthoDB" id="9805385at2"/>
<dbReference type="Pfam" id="PF00392">
    <property type="entry name" value="GntR"/>
    <property type="match status" value="1"/>
</dbReference>
<keyword evidence="3" id="KW-0804">Transcription</keyword>
<dbReference type="InterPro" id="IPR008920">
    <property type="entry name" value="TF_FadR/GntR_C"/>
</dbReference>